<proteinExistence type="predicted"/>
<dbReference type="OrthoDB" id="5380150at2"/>
<name>A0A4R8V408_9MICO</name>
<dbReference type="InterPro" id="IPR029052">
    <property type="entry name" value="Metallo-depent_PP-like"/>
</dbReference>
<keyword evidence="2" id="KW-1185">Reference proteome</keyword>
<accession>A0A4R8V408</accession>
<sequence>MNEGAVTPRTGCDTLSAASRIGFLGDTHGDLEHVLIVSRTMHARDIQTLVVLGDFGFIWPGHNWDNVLDKLSRRLTVTAQTLYFVDGNHEDFTRLYRFPLTEDGLRWLRPNIAHIPRGWRTTLASGKTLAALGGANSVDVGHRREGTSWWPAESVTEADLATLGNQHANVLIGHDAPLNVPSLDTWLNETDRWWPAAGIHYSAAGRAMFHRGFLQVGAELYLGGHYHRHFDETVDYDGDSPFTTRVVLLDKNGSERAISQAILDTNTLHIEYFTRNDQTVSNKYIIGVDPQLDSKADDAAPAGES</sequence>
<dbReference type="Proteomes" id="UP000298173">
    <property type="component" value="Unassembled WGS sequence"/>
</dbReference>
<dbReference type="EMBL" id="SOEY01000003">
    <property type="protein sequence ID" value="TFB76843.1"/>
    <property type="molecule type" value="Genomic_DNA"/>
</dbReference>
<dbReference type="SUPFAM" id="SSF56300">
    <property type="entry name" value="Metallo-dependent phosphatases"/>
    <property type="match status" value="1"/>
</dbReference>
<organism evidence="1 2">
    <name type="scientific">Cryobacterium glaciale</name>
    <dbReference type="NCBI Taxonomy" id="1259145"/>
    <lineage>
        <taxon>Bacteria</taxon>
        <taxon>Bacillati</taxon>
        <taxon>Actinomycetota</taxon>
        <taxon>Actinomycetes</taxon>
        <taxon>Micrococcales</taxon>
        <taxon>Microbacteriaceae</taxon>
        <taxon>Cryobacterium</taxon>
    </lineage>
</organism>
<evidence type="ECO:0000313" key="2">
    <source>
        <dbReference type="Proteomes" id="UP000298173"/>
    </source>
</evidence>
<comment type="caution">
    <text evidence="1">The sequence shown here is derived from an EMBL/GenBank/DDBJ whole genome shotgun (WGS) entry which is preliminary data.</text>
</comment>
<dbReference type="AlphaFoldDB" id="A0A4R8V408"/>
<evidence type="ECO:0000313" key="1">
    <source>
        <dbReference type="EMBL" id="TFB76843.1"/>
    </source>
</evidence>
<gene>
    <name evidence="1" type="ORF">E3O06_01350</name>
</gene>
<protein>
    <submittedName>
        <fullName evidence="1">Uncharacterized protein</fullName>
    </submittedName>
</protein>
<reference evidence="1 2" key="1">
    <citation type="submission" date="2019-03" db="EMBL/GenBank/DDBJ databases">
        <title>Genomics of glacier-inhabiting Cryobacterium strains.</title>
        <authorList>
            <person name="Liu Q."/>
            <person name="Xin Y.-H."/>
        </authorList>
    </citation>
    <scope>NUCLEOTIDE SEQUENCE [LARGE SCALE GENOMIC DNA]</scope>
    <source>
        <strain evidence="1 2">HLT2-23</strain>
    </source>
</reference>
<dbReference type="Gene3D" id="3.60.21.10">
    <property type="match status" value="1"/>
</dbReference>